<evidence type="ECO:0000256" key="5">
    <source>
        <dbReference type="ARBA" id="ARBA00022989"/>
    </source>
</evidence>
<accession>A0A329MID6</accession>
<evidence type="ECO:0000256" key="2">
    <source>
        <dbReference type="ARBA" id="ARBA00022448"/>
    </source>
</evidence>
<dbReference type="EMBL" id="QMFB01000011">
    <property type="protein sequence ID" value="RAV19589.1"/>
    <property type="molecule type" value="Genomic_DNA"/>
</dbReference>
<dbReference type="InterPro" id="IPR050809">
    <property type="entry name" value="UgpAE/MalFG_permease"/>
</dbReference>
<reference evidence="9 10" key="1">
    <citation type="journal article" date="2009" name="Int. J. Syst. Evol. Microbiol.">
        <title>Paenibacillus contaminans sp. nov., isolated from a contaminated laboratory plate.</title>
        <authorList>
            <person name="Chou J.H."/>
            <person name="Lee J.H."/>
            <person name="Lin M.C."/>
            <person name="Chang P.S."/>
            <person name="Arun A.B."/>
            <person name="Young C.C."/>
            <person name="Chen W.M."/>
        </authorList>
    </citation>
    <scope>NUCLEOTIDE SEQUENCE [LARGE SCALE GENOMIC DNA]</scope>
    <source>
        <strain evidence="9 10">CKOBP-6</strain>
    </source>
</reference>
<evidence type="ECO:0000256" key="1">
    <source>
        <dbReference type="ARBA" id="ARBA00004651"/>
    </source>
</evidence>
<comment type="subcellular location">
    <subcellularLocation>
        <location evidence="1 7">Cell membrane</location>
        <topology evidence="1 7">Multi-pass membrane protein</topology>
    </subcellularLocation>
</comment>
<dbReference type="PROSITE" id="PS50928">
    <property type="entry name" value="ABC_TM1"/>
    <property type="match status" value="1"/>
</dbReference>
<feature type="transmembrane region" description="Helical" evidence="7">
    <location>
        <begin position="209"/>
        <end position="237"/>
    </location>
</feature>
<organism evidence="9 10">
    <name type="scientific">Paenibacillus contaminans</name>
    <dbReference type="NCBI Taxonomy" id="450362"/>
    <lineage>
        <taxon>Bacteria</taxon>
        <taxon>Bacillati</taxon>
        <taxon>Bacillota</taxon>
        <taxon>Bacilli</taxon>
        <taxon>Bacillales</taxon>
        <taxon>Paenibacillaceae</taxon>
        <taxon>Paenibacillus</taxon>
    </lineage>
</organism>
<evidence type="ECO:0000256" key="6">
    <source>
        <dbReference type="ARBA" id="ARBA00023136"/>
    </source>
</evidence>
<dbReference type="Pfam" id="PF00528">
    <property type="entry name" value="BPD_transp_1"/>
    <property type="match status" value="1"/>
</dbReference>
<feature type="transmembrane region" description="Helical" evidence="7">
    <location>
        <begin position="16"/>
        <end position="42"/>
    </location>
</feature>
<dbReference type="RefSeq" id="WP_113032494.1">
    <property type="nucleotide sequence ID" value="NZ_QMFB01000011.1"/>
</dbReference>
<evidence type="ECO:0000256" key="4">
    <source>
        <dbReference type="ARBA" id="ARBA00022692"/>
    </source>
</evidence>
<feature type="domain" description="ABC transmembrane type-1" evidence="8">
    <location>
        <begin position="75"/>
        <end position="290"/>
    </location>
</feature>
<dbReference type="SUPFAM" id="SSF161098">
    <property type="entry name" value="MetI-like"/>
    <property type="match status" value="1"/>
</dbReference>
<keyword evidence="5 7" id="KW-1133">Transmembrane helix</keyword>
<dbReference type="Proteomes" id="UP000250369">
    <property type="component" value="Unassembled WGS sequence"/>
</dbReference>
<feature type="transmembrane region" description="Helical" evidence="7">
    <location>
        <begin position="79"/>
        <end position="100"/>
    </location>
</feature>
<name>A0A329MID6_9BACL</name>
<dbReference type="InterPro" id="IPR000515">
    <property type="entry name" value="MetI-like"/>
</dbReference>
<sequence length="304" mass="34289">MASRTLSRAFRQYKTYYLLLLPAVVAVFIFSYVPMYGIVIAFKDYKIMKGIGGSEWVGFAHFQSLFEIKSFYEVLANTLIISLYRLIFGFPAPIILALLLNELRNGLFKKIVQTVSYLPHFLSWIVLAGIVTSVLSVDVGIVNHILKWFGMQPVNFIVMPEYFRTILVTSGIWQNIGWGSIIYLAVIVGINPDLYEAADLDGANRLHKALYVTIPSLIPVATIMFILNIGGILHAGFDQIFNLYSVSVYEVADVIDTYVYRRGLINSDFSFATAVGMFQNVIGFVLIFGANWIVKKFNNENGIW</sequence>
<dbReference type="OrthoDB" id="9820280at2"/>
<keyword evidence="2 7" id="KW-0813">Transport</keyword>
<dbReference type="AlphaFoldDB" id="A0A329MID6"/>
<gene>
    <name evidence="9" type="ORF">DQG23_19175</name>
</gene>
<dbReference type="CDD" id="cd06261">
    <property type="entry name" value="TM_PBP2"/>
    <property type="match status" value="1"/>
</dbReference>
<dbReference type="GO" id="GO:0055085">
    <property type="term" value="P:transmembrane transport"/>
    <property type="evidence" value="ECO:0007669"/>
    <property type="project" value="InterPro"/>
</dbReference>
<feature type="transmembrane region" description="Helical" evidence="7">
    <location>
        <begin position="269"/>
        <end position="294"/>
    </location>
</feature>
<dbReference type="Gene3D" id="1.10.3720.10">
    <property type="entry name" value="MetI-like"/>
    <property type="match status" value="1"/>
</dbReference>
<comment type="similarity">
    <text evidence="7">Belongs to the binding-protein-dependent transport system permease family.</text>
</comment>
<protein>
    <submittedName>
        <fullName evidence="9">Sugar ABC transporter permease</fullName>
    </submittedName>
</protein>
<feature type="transmembrane region" description="Helical" evidence="7">
    <location>
        <begin position="121"/>
        <end position="146"/>
    </location>
</feature>
<keyword evidence="10" id="KW-1185">Reference proteome</keyword>
<keyword evidence="3" id="KW-1003">Cell membrane</keyword>
<dbReference type="PANTHER" id="PTHR43227">
    <property type="entry name" value="BLL4140 PROTEIN"/>
    <property type="match status" value="1"/>
</dbReference>
<keyword evidence="6 7" id="KW-0472">Membrane</keyword>
<dbReference type="PANTHER" id="PTHR43227:SF11">
    <property type="entry name" value="BLL4140 PROTEIN"/>
    <property type="match status" value="1"/>
</dbReference>
<dbReference type="InterPro" id="IPR035906">
    <property type="entry name" value="MetI-like_sf"/>
</dbReference>
<evidence type="ECO:0000313" key="10">
    <source>
        <dbReference type="Proteomes" id="UP000250369"/>
    </source>
</evidence>
<comment type="caution">
    <text evidence="9">The sequence shown here is derived from an EMBL/GenBank/DDBJ whole genome shotgun (WGS) entry which is preliminary data.</text>
</comment>
<evidence type="ECO:0000256" key="7">
    <source>
        <dbReference type="RuleBase" id="RU363032"/>
    </source>
</evidence>
<keyword evidence="4 7" id="KW-0812">Transmembrane</keyword>
<evidence type="ECO:0000313" key="9">
    <source>
        <dbReference type="EMBL" id="RAV19589.1"/>
    </source>
</evidence>
<evidence type="ECO:0000259" key="8">
    <source>
        <dbReference type="PROSITE" id="PS50928"/>
    </source>
</evidence>
<evidence type="ECO:0000256" key="3">
    <source>
        <dbReference type="ARBA" id="ARBA00022475"/>
    </source>
</evidence>
<dbReference type="GO" id="GO:0005886">
    <property type="term" value="C:plasma membrane"/>
    <property type="evidence" value="ECO:0007669"/>
    <property type="project" value="UniProtKB-SubCell"/>
</dbReference>
<proteinExistence type="inferred from homology"/>
<feature type="transmembrane region" description="Helical" evidence="7">
    <location>
        <begin position="166"/>
        <end position="188"/>
    </location>
</feature>